<dbReference type="RefSeq" id="WP_242859360.1">
    <property type="nucleotide sequence ID" value="NZ_BTHH01000002.1"/>
</dbReference>
<evidence type="ECO:0000256" key="2">
    <source>
        <dbReference type="ARBA" id="ARBA00012992"/>
    </source>
</evidence>
<organism evidence="7 8">
    <name type="scientific">Blautia wexlerae</name>
    <dbReference type="NCBI Taxonomy" id="418240"/>
    <lineage>
        <taxon>Bacteria</taxon>
        <taxon>Bacillati</taxon>
        <taxon>Bacillota</taxon>
        <taxon>Clostridia</taxon>
        <taxon>Lachnospirales</taxon>
        <taxon>Lachnospiraceae</taxon>
        <taxon>Blautia</taxon>
    </lineage>
</organism>
<dbReference type="Gene3D" id="1.20.200.10">
    <property type="entry name" value="Fumarase/aspartase (Central domain)"/>
    <property type="match status" value="1"/>
</dbReference>
<dbReference type="InterPro" id="IPR008948">
    <property type="entry name" value="L-Aspartase-like"/>
</dbReference>
<dbReference type="PROSITE" id="PS00163">
    <property type="entry name" value="FUMARATE_LYASES"/>
    <property type="match status" value="1"/>
</dbReference>
<evidence type="ECO:0000313" key="7">
    <source>
        <dbReference type="EMBL" id="CUN57691.1"/>
    </source>
</evidence>
<dbReference type="GO" id="GO:0006099">
    <property type="term" value="P:tricarboxylic acid cycle"/>
    <property type="evidence" value="ECO:0007669"/>
    <property type="project" value="InterPro"/>
</dbReference>
<dbReference type="GO" id="GO:0006531">
    <property type="term" value="P:aspartate metabolic process"/>
    <property type="evidence" value="ECO:0007669"/>
    <property type="project" value="TreeGrafter"/>
</dbReference>
<dbReference type="PRINTS" id="PR00149">
    <property type="entry name" value="FUMRATELYASE"/>
</dbReference>
<evidence type="ECO:0000256" key="4">
    <source>
        <dbReference type="ARBA" id="ARBA00023239"/>
    </source>
</evidence>
<protein>
    <recommendedName>
        <fullName evidence="2">aspartate ammonia-lyase</fullName>
        <ecNumber evidence="2">4.3.1.1</ecNumber>
    </recommendedName>
</protein>
<dbReference type="EC" id="4.3.1.1" evidence="2"/>
<feature type="domain" description="Fumarase C C-terminal" evidence="6">
    <location>
        <begin position="409"/>
        <end position="462"/>
    </location>
</feature>
<dbReference type="FunFam" id="1.10.275.10:FF:000001">
    <property type="entry name" value="Fumarate hydratase, mitochondrial"/>
    <property type="match status" value="1"/>
</dbReference>
<dbReference type="InterPro" id="IPR000362">
    <property type="entry name" value="Fumarate_lyase_fam"/>
</dbReference>
<evidence type="ECO:0000256" key="3">
    <source>
        <dbReference type="ARBA" id="ARBA00022605"/>
    </source>
</evidence>
<reference evidence="7 8" key="1">
    <citation type="submission" date="2015-09" db="EMBL/GenBank/DDBJ databases">
        <authorList>
            <consortium name="Pathogen Informatics"/>
        </authorList>
    </citation>
    <scope>NUCLEOTIDE SEQUENCE [LARGE SCALE GENOMIC DNA]</scope>
    <source>
        <strain evidence="7 8">2789STDY5834863</strain>
    </source>
</reference>
<dbReference type="InterPro" id="IPR022761">
    <property type="entry name" value="Fumarate_lyase_N"/>
</dbReference>
<dbReference type="SUPFAM" id="SSF48557">
    <property type="entry name" value="L-aspartase-like"/>
    <property type="match status" value="1"/>
</dbReference>
<dbReference type="InterPro" id="IPR020557">
    <property type="entry name" value="Fumarate_lyase_CS"/>
</dbReference>
<evidence type="ECO:0000259" key="6">
    <source>
        <dbReference type="Pfam" id="PF10415"/>
    </source>
</evidence>
<dbReference type="GO" id="GO:0005829">
    <property type="term" value="C:cytosol"/>
    <property type="evidence" value="ECO:0007669"/>
    <property type="project" value="TreeGrafter"/>
</dbReference>
<dbReference type="PANTHER" id="PTHR42696:SF2">
    <property type="entry name" value="ASPARTATE AMMONIA-LYASE"/>
    <property type="match status" value="1"/>
</dbReference>
<dbReference type="AlphaFoldDB" id="A0A173Y0J8"/>
<evidence type="ECO:0000313" key="8">
    <source>
        <dbReference type="Proteomes" id="UP000095431"/>
    </source>
</evidence>
<dbReference type="InterPro" id="IPR024083">
    <property type="entry name" value="Fumarase/histidase_N"/>
</dbReference>
<keyword evidence="3" id="KW-0028">Amino-acid biosynthesis</keyword>
<dbReference type="GO" id="GO:0008652">
    <property type="term" value="P:amino acid biosynthetic process"/>
    <property type="evidence" value="ECO:0007669"/>
    <property type="project" value="UniProtKB-KW"/>
</dbReference>
<dbReference type="eggNOG" id="COG1027">
    <property type="taxonomic scope" value="Bacteria"/>
</dbReference>
<dbReference type="EMBL" id="CYZN01000003">
    <property type="protein sequence ID" value="CUN57691.1"/>
    <property type="molecule type" value="Genomic_DNA"/>
</dbReference>
<accession>A0A173Y0J8</accession>
<dbReference type="InterPro" id="IPR051546">
    <property type="entry name" value="Aspartate_Ammonia-Lyase"/>
</dbReference>
<dbReference type="Pfam" id="PF00206">
    <property type="entry name" value="Lyase_1"/>
    <property type="match status" value="1"/>
</dbReference>
<proteinExistence type="predicted"/>
<evidence type="ECO:0000259" key="5">
    <source>
        <dbReference type="Pfam" id="PF00206"/>
    </source>
</evidence>
<dbReference type="Gene3D" id="1.10.275.10">
    <property type="entry name" value="Fumarase/aspartase (N-terminal domain)"/>
    <property type="match status" value="1"/>
</dbReference>
<comment type="catalytic activity">
    <reaction evidence="1">
        <text>L-aspartate = fumarate + NH4(+)</text>
        <dbReference type="Rhea" id="RHEA:16601"/>
        <dbReference type="ChEBI" id="CHEBI:28938"/>
        <dbReference type="ChEBI" id="CHEBI:29806"/>
        <dbReference type="ChEBI" id="CHEBI:29991"/>
        <dbReference type="EC" id="4.3.1.1"/>
    </reaction>
</comment>
<dbReference type="Pfam" id="PF10415">
    <property type="entry name" value="FumaraseC_C"/>
    <property type="match status" value="1"/>
</dbReference>
<dbReference type="Proteomes" id="UP000095431">
    <property type="component" value="Unassembled WGS sequence"/>
</dbReference>
<name>A0A173Y0J8_9FIRM</name>
<dbReference type="Gene3D" id="1.10.40.30">
    <property type="entry name" value="Fumarase/aspartase (C-terminal domain)"/>
    <property type="match status" value="1"/>
</dbReference>
<gene>
    <name evidence="7" type="primary">aspA</name>
    <name evidence="7" type="ORF">ERS852478_00508</name>
</gene>
<dbReference type="CDD" id="cd01357">
    <property type="entry name" value="Aspartase"/>
    <property type="match status" value="1"/>
</dbReference>
<dbReference type="InterPro" id="IPR018951">
    <property type="entry name" value="Fumarase_C_C"/>
</dbReference>
<feature type="domain" description="Fumarate lyase N-terminal" evidence="5">
    <location>
        <begin position="17"/>
        <end position="343"/>
    </location>
</feature>
<dbReference type="PANTHER" id="PTHR42696">
    <property type="entry name" value="ASPARTATE AMMONIA-LYASE"/>
    <property type="match status" value="1"/>
</dbReference>
<keyword evidence="4 7" id="KW-0456">Lyase</keyword>
<dbReference type="NCBIfam" id="NF008909">
    <property type="entry name" value="PRK12273.1"/>
    <property type="match status" value="1"/>
</dbReference>
<evidence type="ECO:0000256" key="1">
    <source>
        <dbReference type="ARBA" id="ARBA00001494"/>
    </source>
</evidence>
<dbReference type="GO" id="GO:0008797">
    <property type="term" value="F:aspartate ammonia-lyase activity"/>
    <property type="evidence" value="ECO:0007669"/>
    <property type="project" value="UniProtKB-EC"/>
</dbReference>
<sequence>MKKIDYRVERDSIGVKDIPEDVYYGVQSLRAAENFHITGLNMHPEIINSLAYIKKAAAITNCEVGLLEKKKAQAIVQACDEIVSGKFHNEFIVDPVQGGAGTSLNMNANEVIANRAIEILGGKKGDYTIINPNDDVNCGQSTNDVIPTAGKMTSLRLLQNLKKQLLRLYDALNEKATEFDHVIKMGRTQMQDAVPIRLGQEFKAYSVAIMRDIHRMDKAMDEMRTLNMGGTAIGTGINADEGYLRRIVPNLTEISGMDFIQAFDLIDSTQNLDPFVAVSGAVKACAVTLSKMSNDLRLMSSGPRTGFGEINLPAKQNGSSIMPGKVNPVIPEVVNQVAFNIIGNDVTITMAAEAGQLELNAFEPIIFYCMFQSIDTLGYAVQTLVDNCIVGITANEERCRYLVENSVGIITAISPHLGYQKAADIAKKAIKTGESVRSLILKEKLMDEDELNRILDPIHMTEPGISGKDYLIKK</sequence>
<dbReference type="FunFam" id="1.10.40.30:FF:000002">
    <property type="entry name" value="Fumarate hydratase class II"/>
    <property type="match status" value="1"/>
</dbReference>
<dbReference type="FunFam" id="1.20.200.10:FF:000001">
    <property type="entry name" value="Fumarate hydratase, mitochondrial"/>
    <property type="match status" value="1"/>
</dbReference>